<organism evidence="1 2">
    <name type="scientific">Alcaligenes xylosoxydans xylosoxydans</name>
    <name type="common">Achromobacter xylosoxidans</name>
    <dbReference type="NCBI Taxonomy" id="85698"/>
    <lineage>
        <taxon>Bacteria</taxon>
        <taxon>Pseudomonadati</taxon>
        <taxon>Pseudomonadota</taxon>
        <taxon>Betaproteobacteria</taxon>
        <taxon>Burkholderiales</taxon>
        <taxon>Alcaligenaceae</taxon>
        <taxon>Achromobacter</taxon>
    </lineage>
</organism>
<reference evidence="1 2" key="1">
    <citation type="submission" date="2016-09" db="EMBL/GenBank/DDBJ databases">
        <title>Phylogenomics of Achromobacter.</title>
        <authorList>
            <person name="Jeukens J."/>
            <person name="Freschi L."/>
            <person name="Vincent A.T."/>
            <person name="Emond-Rheault J.-G."/>
            <person name="Kukavica-Ibrulj I."/>
            <person name="Charette S.J."/>
            <person name="Levesque R.C."/>
        </authorList>
    </citation>
    <scope>NUCLEOTIDE SEQUENCE [LARGE SCALE GENOMIC DNA]</scope>
    <source>
        <strain evidence="1 2">AUS488</strain>
    </source>
</reference>
<evidence type="ECO:0000313" key="1">
    <source>
        <dbReference type="EMBL" id="OMG79327.1"/>
    </source>
</evidence>
<dbReference type="RefSeq" id="WP_076415445.1">
    <property type="nucleotide sequence ID" value="NZ_MJMN01000046.1"/>
</dbReference>
<comment type="caution">
    <text evidence="1">The sequence shown here is derived from an EMBL/GenBank/DDBJ whole genome shotgun (WGS) entry which is preliminary data.</text>
</comment>
<gene>
    <name evidence="1" type="ORF">BIZ92_15125</name>
</gene>
<proteinExistence type="predicted"/>
<name>A0A1R1JM85_ALCXX</name>
<accession>A0A1R1JM85</accession>
<dbReference type="AlphaFoldDB" id="A0A1R1JM85"/>
<sequence length="72" mass="7753">MTARHNALRGQAKRQISAARAFLASLQTLALRSGTAAHDRDELAQQLQRLETETEGLARIVYAGAVPANPQA</sequence>
<protein>
    <submittedName>
        <fullName evidence="1">Uncharacterized protein</fullName>
    </submittedName>
</protein>
<evidence type="ECO:0000313" key="2">
    <source>
        <dbReference type="Proteomes" id="UP000187251"/>
    </source>
</evidence>
<dbReference type="Proteomes" id="UP000187251">
    <property type="component" value="Unassembled WGS sequence"/>
</dbReference>
<dbReference type="EMBL" id="MJMN01000046">
    <property type="protein sequence ID" value="OMG79327.1"/>
    <property type="molecule type" value="Genomic_DNA"/>
</dbReference>